<dbReference type="InterPro" id="IPR019826">
    <property type="entry name" value="Carboxylesterase_B_AS"/>
</dbReference>
<dbReference type="OrthoDB" id="408631at2759"/>
<comment type="similarity">
    <text evidence="1 3">Belongs to the type-B carboxylesterase/lipase family.</text>
</comment>
<feature type="signal peptide" evidence="3">
    <location>
        <begin position="1"/>
        <end position="19"/>
    </location>
</feature>
<protein>
    <recommendedName>
        <fullName evidence="3">Carboxylic ester hydrolase</fullName>
        <ecNumber evidence="3">3.1.1.-</ecNumber>
    </recommendedName>
</protein>
<evidence type="ECO:0000256" key="1">
    <source>
        <dbReference type="ARBA" id="ARBA00005964"/>
    </source>
</evidence>
<dbReference type="AlphaFoldDB" id="A0A9P5TKP0"/>
<keyword evidence="2 3" id="KW-0378">Hydrolase</keyword>
<sequence length="530" mass="58424">MLLLALVGFTGLLCASVIADPVVKLDNATISGFNDDSVSKFLGIPYAYPPTGQLRFRPPKELGPYKSPINATVYGPACPQQKLDSPFAGVLPSNATALLRLSPLFKDAAAALAESEDCLSINVLRPSFVDASHKLPVVVVRYACGFEVGYTEQYDGQAVRIVQRSVKLNQPVVLVHMNYRYVSVLLTFGFLGGKEVYDEGVGNLGLVDQRAALRWVNKYIGQFGGDNSKVTLWGESAGAISIAMQMLAYGGDTSGYFHAAFMQSGATLPVGSIKEGQVYYDFIVEQTGCKGNPDTLNCLRRVDYSSLALAYVPRADGLILTDDPHKLVQSGLVAKIPIVSGNCDDEGTAFALSSRNITSEDQFREYVNQFWIPKAPAKELEPLWSLYTSNLPEGSPFNTGYLNGLTRQFKRMAAFQGDAFFQAPRRFFLKNLSGKQKIWSYLAKQLKWVPYLGSFHFSDLLVNLTDDYLINFANKHDPNIGNGPAWPEYTAENPQLYTFPTLGSTPTVILDNYRAEQFEFLTNISLKYPN</sequence>
<accession>A0A9P5TKP0</accession>
<evidence type="ECO:0000256" key="3">
    <source>
        <dbReference type="RuleBase" id="RU361235"/>
    </source>
</evidence>
<evidence type="ECO:0000259" key="4">
    <source>
        <dbReference type="Pfam" id="PF00135"/>
    </source>
</evidence>
<dbReference type="Proteomes" id="UP000724874">
    <property type="component" value="Unassembled WGS sequence"/>
</dbReference>
<dbReference type="SUPFAM" id="SSF53474">
    <property type="entry name" value="alpha/beta-Hydrolases"/>
    <property type="match status" value="1"/>
</dbReference>
<dbReference type="PANTHER" id="PTHR43918">
    <property type="entry name" value="ACETYLCHOLINESTERASE"/>
    <property type="match status" value="1"/>
</dbReference>
<dbReference type="InterPro" id="IPR050654">
    <property type="entry name" value="AChE-related_enzymes"/>
</dbReference>
<dbReference type="GO" id="GO:0052689">
    <property type="term" value="F:carboxylic ester hydrolase activity"/>
    <property type="evidence" value="ECO:0007669"/>
    <property type="project" value="TreeGrafter"/>
</dbReference>
<dbReference type="PROSITE" id="PS00122">
    <property type="entry name" value="CARBOXYLESTERASE_B_1"/>
    <property type="match status" value="1"/>
</dbReference>
<keyword evidence="3" id="KW-0732">Signal</keyword>
<feature type="domain" description="Carboxylesterase type B" evidence="4">
    <location>
        <begin position="20"/>
        <end position="460"/>
    </location>
</feature>
<dbReference type="Gene3D" id="3.40.50.1820">
    <property type="entry name" value="alpha/beta hydrolase"/>
    <property type="match status" value="1"/>
</dbReference>
<keyword evidence="6" id="KW-1185">Reference proteome</keyword>
<dbReference type="Pfam" id="PF00135">
    <property type="entry name" value="COesterase"/>
    <property type="match status" value="1"/>
</dbReference>
<dbReference type="InterPro" id="IPR029058">
    <property type="entry name" value="AB_hydrolase_fold"/>
</dbReference>
<name>A0A9P5TKP0_GYMJU</name>
<reference evidence="5" key="1">
    <citation type="submission" date="2020-11" db="EMBL/GenBank/DDBJ databases">
        <authorList>
            <consortium name="DOE Joint Genome Institute"/>
            <person name="Ahrendt S."/>
            <person name="Riley R."/>
            <person name="Andreopoulos W."/>
            <person name="LaButti K."/>
            <person name="Pangilinan J."/>
            <person name="Ruiz-duenas F.J."/>
            <person name="Barrasa J.M."/>
            <person name="Sanchez-Garcia M."/>
            <person name="Camarero S."/>
            <person name="Miyauchi S."/>
            <person name="Serrano A."/>
            <person name="Linde D."/>
            <person name="Babiker R."/>
            <person name="Drula E."/>
            <person name="Ayuso-Fernandez I."/>
            <person name="Pacheco R."/>
            <person name="Padilla G."/>
            <person name="Ferreira P."/>
            <person name="Barriuso J."/>
            <person name="Kellner H."/>
            <person name="Castanera R."/>
            <person name="Alfaro M."/>
            <person name="Ramirez L."/>
            <person name="Pisabarro A.G."/>
            <person name="Kuo A."/>
            <person name="Tritt A."/>
            <person name="Lipzen A."/>
            <person name="He G."/>
            <person name="Yan M."/>
            <person name="Ng V."/>
            <person name="Cullen D."/>
            <person name="Martin F."/>
            <person name="Rosso M.-N."/>
            <person name="Henrissat B."/>
            <person name="Hibbett D."/>
            <person name="Martinez A.T."/>
            <person name="Grigoriev I.V."/>
        </authorList>
    </citation>
    <scope>NUCLEOTIDE SEQUENCE</scope>
    <source>
        <strain evidence="5">AH 44721</strain>
    </source>
</reference>
<dbReference type="EMBL" id="JADNYJ010000066">
    <property type="protein sequence ID" value="KAF8893685.1"/>
    <property type="molecule type" value="Genomic_DNA"/>
</dbReference>
<proteinExistence type="inferred from homology"/>
<organism evidence="5 6">
    <name type="scientific">Gymnopilus junonius</name>
    <name type="common">Spectacular rustgill mushroom</name>
    <name type="synonym">Gymnopilus spectabilis subsp. junonius</name>
    <dbReference type="NCBI Taxonomy" id="109634"/>
    <lineage>
        <taxon>Eukaryota</taxon>
        <taxon>Fungi</taxon>
        <taxon>Dikarya</taxon>
        <taxon>Basidiomycota</taxon>
        <taxon>Agaricomycotina</taxon>
        <taxon>Agaricomycetes</taxon>
        <taxon>Agaricomycetidae</taxon>
        <taxon>Agaricales</taxon>
        <taxon>Agaricineae</taxon>
        <taxon>Hymenogastraceae</taxon>
        <taxon>Gymnopilus</taxon>
    </lineage>
</organism>
<evidence type="ECO:0000256" key="2">
    <source>
        <dbReference type="ARBA" id="ARBA00022801"/>
    </source>
</evidence>
<evidence type="ECO:0000313" key="6">
    <source>
        <dbReference type="Proteomes" id="UP000724874"/>
    </source>
</evidence>
<comment type="caution">
    <text evidence="5">The sequence shown here is derived from an EMBL/GenBank/DDBJ whole genome shotgun (WGS) entry which is preliminary data.</text>
</comment>
<dbReference type="PANTHER" id="PTHR43918:SF4">
    <property type="entry name" value="CARBOXYLIC ESTER HYDROLASE"/>
    <property type="match status" value="1"/>
</dbReference>
<dbReference type="InterPro" id="IPR002018">
    <property type="entry name" value="CarbesteraseB"/>
</dbReference>
<dbReference type="EC" id="3.1.1.-" evidence="3"/>
<gene>
    <name evidence="5" type="ORF">CPB84DRAFT_1783125</name>
</gene>
<evidence type="ECO:0000313" key="5">
    <source>
        <dbReference type="EMBL" id="KAF8893685.1"/>
    </source>
</evidence>
<feature type="chain" id="PRO_5040542559" description="Carboxylic ester hydrolase" evidence="3">
    <location>
        <begin position="20"/>
        <end position="530"/>
    </location>
</feature>